<dbReference type="Proteomes" id="UP001145114">
    <property type="component" value="Unassembled WGS sequence"/>
</dbReference>
<accession>A0ACC1HT51</accession>
<organism evidence="1 2">
    <name type="scientific">Spiromyces aspiralis</name>
    <dbReference type="NCBI Taxonomy" id="68401"/>
    <lineage>
        <taxon>Eukaryota</taxon>
        <taxon>Fungi</taxon>
        <taxon>Fungi incertae sedis</taxon>
        <taxon>Zoopagomycota</taxon>
        <taxon>Kickxellomycotina</taxon>
        <taxon>Kickxellomycetes</taxon>
        <taxon>Kickxellales</taxon>
        <taxon>Kickxellaceae</taxon>
        <taxon>Spiromyces</taxon>
    </lineage>
</organism>
<evidence type="ECO:0000313" key="2">
    <source>
        <dbReference type="Proteomes" id="UP001145114"/>
    </source>
</evidence>
<sequence>MSPLTHTEEYTLLYMQGSMAQQSRPIRRAHRQAPRPTFPSDSHPAFPGLPQLATTFASESDSEGDWWYNDDGCSADPEVR</sequence>
<protein>
    <submittedName>
        <fullName evidence="1">Uncharacterized protein</fullName>
    </submittedName>
</protein>
<name>A0ACC1HT51_9FUNG</name>
<evidence type="ECO:0000313" key="1">
    <source>
        <dbReference type="EMBL" id="KAJ1679215.1"/>
    </source>
</evidence>
<comment type="caution">
    <text evidence="1">The sequence shown here is derived from an EMBL/GenBank/DDBJ whole genome shotgun (WGS) entry which is preliminary data.</text>
</comment>
<gene>
    <name evidence="1" type="ORF">EV182_002503</name>
</gene>
<proteinExistence type="predicted"/>
<dbReference type="EMBL" id="JAMZIH010000524">
    <property type="protein sequence ID" value="KAJ1679215.1"/>
    <property type="molecule type" value="Genomic_DNA"/>
</dbReference>
<reference evidence="1" key="1">
    <citation type="submission" date="2022-06" db="EMBL/GenBank/DDBJ databases">
        <title>Phylogenomic reconstructions and comparative analyses of Kickxellomycotina fungi.</title>
        <authorList>
            <person name="Reynolds N.K."/>
            <person name="Stajich J.E."/>
            <person name="Barry K."/>
            <person name="Grigoriev I.V."/>
            <person name="Crous P."/>
            <person name="Smith M.E."/>
        </authorList>
    </citation>
    <scope>NUCLEOTIDE SEQUENCE</scope>
    <source>
        <strain evidence="1">RSA 2271</strain>
    </source>
</reference>
<keyword evidence="2" id="KW-1185">Reference proteome</keyword>